<comment type="caution">
    <text evidence="2">The sequence shown here is derived from an EMBL/GenBank/DDBJ whole genome shotgun (WGS) entry which is preliminary data.</text>
</comment>
<keyword evidence="3" id="KW-1185">Reference proteome</keyword>
<dbReference type="AlphaFoldDB" id="A0AA36GVF5"/>
<accession>A0AA36GVF5</accession>
<dbReference type="EMBL" id="CATQJL010000223">
    <property type="protein sequence ID" value="CAJ0599095.1"/>
    <property type="molecule type" value="Genomic_DNA"/>
</dbReference>
<feature type="coiled-coil region" evidence="1">
    <location>
        <begin position="74"/>
        <end position="122"/>
    </location>
</feature>
<sequence>MNSFSYSLQEAPSTITQSLPDEFERIIMELKGYSMDVFGRKYENRANTFTTVRVETKKVCCRAQDLLMKFKEPIDAMQEKIVNATHNLAINKEEGKSLEKRNLAVEEDVQRKQEVVDDLKERESLTKAIIVDNNESMELIKSGSNVIRRIEKRCPCPNPG</sequence>
<gene>
    <name evidence="2" type="ORF">CYNAS_LOCUS11078</name>
</gene>
<organism evidence="2 3">
    <name type="scientific">Cylicocyclus nassatus</name>
    <name type="common">Nematode worm</name>
    <dbReference type="NCBI Taxonomy" id="53992"/>
    <lineage>
        <taxon>Eukaryota</taxon>
        <taxon>Metazoa</taxon>
        <taxon>Ecdysozoa</taxon>
        <taxon>Nematoda</taxon>
        <taxon>Chromadorea</taxon>
        <taxon>Rhabditida</taxon>
        <taxon>Rhabditina</taxon>
        <taxon>Rhabditomorpha</taxon>
        <taxon>Strongyloidea</taxon>
        <taxon>Strongylidae</taxon>
        <taxon>Cylicocyclus</taxon>
    </lineage>
</organism>
<name>A0AA36GVF5_CYLNA</name>
<proteinExistence type="predicted"/>
<evidence type="ECO:0000256" key="1">
    <source>
        <dbReference type="SAM" id="Coils"/>
    </source>
</evidence>
<protein>
    <submittedName>
        <fullName evidence="2">Uncharacterized protein</fullName>
    </submittedName>
</protein>
<evidence type="ECO:0000313" key="2">
    <source>
        <dbReference type="EMBL" id="CAJ0599095.1"/>
    </source>
</evidence>
<keyword evidence="1" id="KW-0175">Coiled coil</keyword>
<evidence type="ECO:0000313" key="3">
    <source>
        <dbReference type="Proteomes" id="UP001176961"/>
    </source>
</evidence>
<reference evidence="2" key="1">
    <citation type="submission" date="2023-07" db="EMBL/GenBank/DDBJ databases">
        <authorList>
            <consortium name="CYATHOMIX"/>
        </authorList>
    </citation>
    <scope>NUCLEOTIDE SEQUENCE</scope>
    <source>
        <strain evidence="2">N/A</strain>
    </source>
</reference>
<dbReference type="Proteomes" id="UP001176961">
    <property type="component" value="Unassembled WGS sequence"/>
</dbReference>